<sequence length="526" mass="58871">MTVMKNLMTACLLAAFLCSASCGCSKDSGGGEDDGGKVAGVTVKPAYNKSQVLHNPLNGWVMYVSADYDPSYFDKEIYVPLLGKNVKVADYASACYIRTKWSVLNPADGEYAWKNPDSKVYKLVQAARERKLPIAFRVVVDGRDQGANTPQFVYDAGAEYAVSEPKFPDRKTPMPQDPVFQRYYEKFVEAFAAEFNDPENTSFIDGYGLGKWGEGHSVAYNKDDVSAVDANTETVKREVLDWITKLYAKYFTQVPLVINYHRVLGHPTSQGTANPNSESLVALAVSNGYCIRSDAFGMNNQSWGYSTWEKAIAAQWRYKVPIIMEGGYIVSSHSYWNDPAGYRQGHPEDVRQGEFDSSAEAHVNMMDFRVGQETESWFGDAFNLVQRFVSEGGYRLYPDQVTLPDQVNAGSRVKVASRWRNMGWGYFPNNLPQWNYKYKVAYALLDASGKAQRVFVDGDCEPSTWVESKPFSYTFETPAIDLPAGKYTWGIAIVDTTKENVPAIELAVNDEKTAEGWVKLLDVQIH</sequence>
<dbReference type="InterPro" id="IPR017853">
    <property type="entry name" value="GH"/>
</dbReference>
<protein>
    <recommendedName>
        <fullName evidence="4">DUF4832 domain-containing protein</fullName>
    </recommendedName>
</protein>
<dbReference type="Gene3D" id="3.20.20.80">
    <property type="entry name" value="Glycosidases"/>
    <property type="match status" value="1"/>
</dbReference>
<proteinExistence type="predicted"/>
<evidence type="ECO:0000256" key="1">
    <source>
        <dbReference type="SAM" id="SignalP"/>
    </source>
</evidence>
<dbReference type="EMBL" id="FNRI01000001">
    <property type="protein sequence ID" value="SDZ94528.1"/>
    <property type="molecule type" value="Genomic_DNA"/>
</dbReference>
<feature type="signal peptide" evidence="1">
    <location>
        <begin position="1"/>
        <end position="20"/>
    </location>
</feature>
<dbReference type="OrthoDB" id="3966260at2"/>
<gene>
    <name evidence="2" type="ORF">SAMN05444145_101111</name>
</gene>
<reference evidence="2 3" key="1">
    <citation type="submission" date="2016-10" db="EMBL/GenBank/DDBJ databases">
        <authorList>
            <person name="de Groot N.N."/>
        </authorList>
    </citation>
    <scope>NUCLEOTIDE SEQUENCE [LARGE SCALE GENOMIC DNA]</scope>
    <source>
        <strain evidence="2 3">DSM 25383</strain>
    </source>
</reference>
<dbReference type="SUPFAM" id="SSF51445">
    <property type="entry name" value="(Trans)glycosidases"/>
    <property type="match status" value="1"/>
</dbReference>
<evidence type="ECO:0000313" key="3">
    <source>
        <dbReference type="Proteomes" id="UP000183253"/>
    </source>
</evidence>
<evidence type="ECO:0008006" key="4">
    <source>
        <dbReference type="Google" id="ProtNLM"/>
    </source>
</evidence>
<evidence type="ECO:0000313" key="2">
    <source>
        <dbReference type="EMBL" id="SDZ94528.1"/>
    </source>
</evidence>
<accession>A0A1H3X7I3</accession>
<dbReference type="PROSITE" id="PS51257">
    <property type="entry name" value="PROKAR_LIPOPROTEIN"/>
    <property type="match status" value="1"/>
</dbReference>
<dbReference type="Proteomes" id="UP000183253">
    <property type="component" value="Unassembled WGS sequence"/>
</dbReference>
<organism evidence="2 3">
    <name type="scientific">Alistipes timonensis JC136</name>
    <dbReference type="NCBI Taxonomy" id="1033731"/>
    <lineage>
        <taxon>Bacteria</taxon>
        <taxon>Pseudomonadati</taxon>
        <taxon>Bacteroidota</taxon>
        <taxon>Bacteroidia</taxon>
        <taxon>Bacteroidales</taxon>
        <taxon>Rikenellaceae</taxon>
        <taxon>Alistipes</taxon>
    </lineage>
</organism>
<dbReference type="STRING" id="1033731.SAMN05444145_101111"/>
<feature type="chain" id="PRO_5010183570" description="DUF4832 domain-containing protein" evidence="1">
    <location>
        <begin position="21"/>
        <end position="526"/>
    </location>
</feature>
<keyword evidence="3" id="KW-1185">Reference proteome</keyword>
<dbReference type="AlphaFoldDB" id="A0A1H3X7I3"/>
<keyword evidence="1" id="KW-0732">Signal</keyword>
<name>A0A1H3X7I3_9BACT</name>